<sequence length="133" mass="15129">MERNIELLKVKEIVHGRIELRSDDVLIFRPNVATFKEFNLQVLQDLLDAFVEITDGVPRLYLCDNTYTPAIVSKDDLDFMSKKYPIFATKAAMITDSPIARVQVANYNSVYDPTVKLGAFVSEESAIEWLLKA</sequence>
<organism evidence="2 3">
    <name type="scientific">Brumimicrobium salinarum</name>
    <dbReference type="NCBI Taxonomy" id="2058658"/>
    <lineage>
        <taxon>Bacteria</taxon>
        <taxon>Pseudomonadati</taxon>
        <taxon>Bacteroidota</taxon>
        <taxon>Flavobacteriia</taxon>
        <taxon>Flavobacteriales</taxon>
        <taxon>Crocinitomicaceae</taxon>
        <taxon>Brumimicrobium</taxon>
    </lineage>
</organism>
<comment type="caution">
    <text evidence="2">The sequence shown here is derived from an EMBL/GenBank/DDBJ whole genome shotgun (WGS) entry which is preliminary data.</text>
</comment>
<reference evidence="2 3" key="1">
    <citation type="submission" date="2017-12" db="EMBL/GenBank/DDBJ databases">
        <title>The draft genome sequence of Brumimicrobium saltpan LHR20.</title>
        <authorList>
            <person name="Do Z.-J."/>
            <person name="Luo H.-R."/>
        </authorList>
    </citation>
    <scope>NUCLEOTIDE SEQUENCE [LARGE SCALE GENOMIC DNA]</scope>
    <source>
        <strain evidence="2 3">LHR20</strain>
    </source>
</reference>
<dbReference type="AlphaFoldDB" id="A0A2I0QZ40"/>
<dbReference type="RefSeq" id="WP_101335719.1">
    <property type="nucleotide sequence ID" value="NZ_PJNI01000023.1"/>
</dbReference>
<evidence type="ECO:0000313" key="3">
    <source>
        <dbReference type="Proteomes" id="UP000236654"/>
    </source>
</evidence>
<dbReference type="EMBL" id="PJNI01000023">
    <property type="protein sequence ID" value="PKR79595.1"/>
    <property type="molecule type" value="Genomic_DNA"/>
</dbReference>
<gene>
    <name evidence="2" type="ORF">CW751_14350</name>
</gene>
<dbReference type="Gene3D" id="3.40.970.30">
    <property type="entry name" value="yp_829618.1 like domains"/>
    <property type="match status" value="1"/>
</dbReference>
<feature type="domain" description="DUF7793" evidence="1">
    <location>
        <begin position="23"/>
        <end position="131"/>
    </location>
</feature>
<proteinExistence type="predicted"/>
<dbReference type="OrthoDB" id="957652at2"/>
<protein>
    <recommendedName>
        <fullName evidence="1">DUF7793 domain-containing protein</fullName>
    </recommendedName>
</protein>
<evidence type="ECO:0000259" key="1">
    <source>
        <dbReference type="Pfam" id="PF25056"/>
    </source>
</evidence>
<evidence type="ECO:0000313" key="2">
    <source>
        <dbReference type="EMBL" id="PKR79595.1"/>
    </source>
</evidence>
<accession>A0A2I0QZ40</accession>
<dbReference type="Proteomes" id="UP000236654">
    <property type="component" value="Unassembled WGS sequence"/>
</dbReference>
<dbReference type="Pfam" id="PF25056">
    <property type="entry name" value="DUF7793"/>
    <property type="match status" value="1"/>
</dbReference>
<dbReference type="InterPro" id="IPR056695">
    <property type="entry name" value="DUF7793"/>
</dbReference>
<keyword evidence="3" id="KW-1185">Reference proteome</keyword>
<name>A0A2I0QZ40_9FLAO</name>